<evidence type="ECO:0000256" key="1">
    <source>
        <dbReference type="ARBA" id="ARBA00006484"/>
    </source>
</evidence>
<organism evidence="5 6">
    <name type="scientific">Nocardia colli</name>
    <dbReference type="NCBI Taxonomy" id="2545717"/>
    <lineage>
        <taxon>Bacteria</taxon>
        <taxon>Bacillati</taxon>
        <taxon>Actinomycetota</taxon>
        <taxon>Actinomycetes</taxon>
        <taxon>Mycobacteriales</taxon>
        <taxon>Nocardiaceae</taxon>
        <taxon>Nocardia</taxon>
    </lineage>
</organism>
<sequence length="240" mass="25533">MNATTTALVTGANKGLGHETVRRLGELGWQVFLGARDAERGKQAVAEFSEQGLNVEFVHLDVTSVDSITAAVDTIRETAGRLDVLINNAGISGGFADAPEQIQAAHLREVYETNVFAPVQVTHAFLPLLRAAEQPRIVMVSSGMGSLTITSDPNRLESTLVNLPYTSSKTALNMITSQYARALPGIKVNAADPGYTATDFNAHAGYQTLIEGTDAILHLATLGPDGPTGGYFDREGPLPW</sequence>
<dbReference type="PANTHER" id="PTHR43490">
    <property type="entry name" value="(+)-NEOMENTHOL DEHYDROGENASE"/>
    <property type="match status" value="1"/>
</dbReference>
<dbReference type="Pfam" id="PF00106">
    <property type="entry name" value="adh_short"/>
    <property type="match status" value="1"/>
</dbReference>
<dbReference type="EMBL" id="VXLC01000003">
    <property type="protein sequence ID" value="KAA8889203.1"/>
    <property type="molecule type" value="Genomic_DNA"/>
</dbReference>
<evidence type="ECO:0000256" key="2">
    <source>
        <dbReference type="ARBA" id="ARBA00022857"/>
    </source>
</evidence>
<evidence type="ECO:0000313" key="5">
    <source>
        <dbReference type="EMBL" id="KAA8889203.1"/>
    </source>
</evidence>
<keyword evidence="6" id="KW-1185">Reference proteome</keyword>
<dbReference type="CDD" id="cd05324">
    <property type="entry name" value="carb_red_PTCR-like_SDR_c"/>
    <property type="match status" value="1"/>
</dbReference>
<dbReference type="RefSeq" id="WP_150401477.1">
    <property type="nucleotide sequence ID" value="NZ_VXLC01000003.1"/>
</dbReference>
<dbReference type="InterPro" id="IPR002347">
    <property type="entry name" value="SDR_fam"/>
</dbReference>
<dbReference type="Proteomes" id="UP000323876">
    <property type="component" value="Unassembled WGS sequence"/>
</dbReference>
<dbReference type="AlphaFoldDB" id="A0A5N0EJL5"/>
<dbReference type="PRINTS" id="PR00081">
    <property type="entry name" value="GDHRDH"/>
</dbReference>
<dbReference type="InterPro" id="IPR036291">
    <property type="entry name" value="NAD(P)-bd_dom_sf"/>
</dbReference>
<comment type="caution">
    <text evidence="5">The sequence shown here is derived from an EMBL/GenBank/DDBJ whole genome shotgun (WGS) entry which is preliminary data.</text>
</comment>
<dbReference type="InterPro" id="IPR020904">
    <property type="entry name" value="Sc_DH/Rdtase_CS"/>
</dbReference>
<dbReference type="PANTHER" id="PTHR43490:SF99">
    <property type="entry name" value="SHORT-CHAIN DEHYDROGENASE_REDUCTASE"/>
    <property type="match status" value="1"/>
</dbReference>
<comment type="similarity">
    <text evidence="1 4">Belongs to the short-chain dehydrogenases/reductases (SDR) family.</text>
</comment>
<evidence type="ECO:0000313" key="6">
    <source>
        <dbReference type="Proteomes" id="UP000323876"/>
    </source>
</evidence>
<accession>A0A5N0EJL5</accession>
<keyword evidence="3" id="KW-0560">Oxidoreductase</keyword>
<reference evidence="5 6" key="1">
    <citation type="submission" date="2019-09" db="EMBL/GenBank/DDBJ databases">
        <authorList>
            <person name="Wang X."/>
        </authorList>
    </citation>
    <scope>NUCLEOTIDE SEQUENCE [LARGE SCALE GENOMIC DNA]</scope>
    <source>
        <strain evidence="5 6">CICC 11023</strain>
    </source>
</reference>
<protein>
    <submittedName>
        <fullName evidence="5">SDR family oxidoreductase</fullName>
    </submittedName>
</protein>
<dbReference type="Gene3D" id="3.40.50.720">
    <property type="entry name" value="NAD(P)-binding Rossmann-like Domain"/>
    <property type="match status" value="1"/>
</dbReference>
<evidence type="ECO:0000256" key="3">
    <source>
        <dbReference type="ARBA" id="ARBA00023002"/>
    </source>
</evidence>
<keyword evidence="2" id="KW-0521">NADP</keyword>
<gene>
    <name evidence="5" type="ORF">F3087_09595</name>
</gene>
<dbReference type="OrthoDB" id="9781117at2"/>
<dbReference type="PROSITE" id="PS00061">
    <property type="entry name" value="ADH_SHORT"/>
    <property type="match status" value="1"/>
</dbReference>
<name>A0A5N0EJL5_9NOCA</name>
<proteinExistence type="inferred from homology"/>
<dbReference type="SUPFAM" id="SSF51735">
    <property type="entry name" value="NAD(P)-binding Rossmann-fold domains"/>
    <property type="match status" value="1"/>
</dbReference>
<dbReference type="InterPro" id="IPR045313">
    <property type="entry name" value="CBR1-like"/>
</dbReference>
<dbReference type="PRINTS" id="PR00080">
    <property type="entry name" value="SDRFAMILY"/>
</dbReference>
<dbReference type="GO" id="GO:0016616">
    <property type="term" value="F:oxidoreductase activity, acting on the CH-OH group of donors, NAD or NADP as acceptor"/>
    <property type="evidence" value="ECO:0007669"/>
    <property type="project" value="InterPro"/>
</dbReference>
<evidence type="ECO:0000256" key="4">
    <source>
        <dbReference type="RuleBase" id="RU000363"/>
    </source>
</evidence>